<name>A0A4Y2FB23_ARAVE</name>
<keyword evidence="2" id="KW-1185">Reference proteome</keyword>
<protein>
    <submittedName>
        <fullName evidence="1">Uncharacterized protein</fullName>
    </submittedName>
</protein>
<dbReference type="Proteomes" id="UP000499080">
    <property type="component" value="Unassembled WGS sequence"/>
</dbReference>
<reference evidence="1 2" key="1">
    <citation type="journal article" date="2019" name="Sci. Rep.">
        <title>Orb-weaving spider Araneus ventricosus genome elucidates the spidroin gene catalogue.</title>
        <authorList>
            <person name="Kono N."/>
            <person name="Nakamura H."/>
            <person name="Ohtoshi R."/>
            <person name="Moran D.A.P."/>
            <person name="Shinohara A."/>
            <person name="Yoshida Y."/>
            <person name="Fujiwara M."/>
            <person name="Mori M."/>
            <person name="Tomita M."/>
            <person name="Arakawa K."/>
        </authorList>
    </citation>
    <scope>NUCLEOTIDE SEQUENCE [LARGE SCALE GENOMIC DNA]</scope>
</reference>
<dbReference type="AlphaFoldDB" id="A0A4Y2FB23"/>
<sequence>MTRLASSRQTCTPHQERNVWPLRISVRASGYVLGESSAELDFEPGTLLPGDRDLKTRPPRPKNSWVKNSVSLNHRQIFPDIRLTLRLGAVLFVKNSVLLNHGKIFPDIRLTLRLGVALFVKNSVGNYTQFTFLQSPHSIF</sequence>
<proteinExistence type="predicted"/>
<dbReference type="EMBL" id="BGPR01000868">
    <property type="protein sequence ID" value="GBM38421.1"/>
    <property type="molecule type" value="Genomic_DNA"/>
</dbReference>
<accession>A0A4Y2FB23</accession>
<gene>
    <name evidence="1" type="ORF">AVEN_260806_1</name>
</gene>
<comment type="caution">
    <text evidence="1">The sequence shown here is derived from an EMBL/GenBank/DDBJ whole genome shotgun (WGS) entry which is preliminary data.</text>
</comment>
<organism evidence="1 2">
    <name type="scientific">Araneus ventricosus</name>
    <name type="common">Orbweaver spider</name>
    <name type="synonym">Epeira ventricosa</name>
    <dbReference type="NCBI Taxonomy" id="182803"/>
    <lineage>
        <taxon>Eukaryota</taxon>
        <taxon>Metazoa</taxon>
        <taxon>Ecdysozoa</taxon>
        <taxon>Arthropoda</taxon>
        <taxon>Chelicerata</taxon>
        <taxon>Arachnida</taxon>
        <taxon>Araneae</taxon>
        <taxon>Araneomorphae</taxon>
        <taxon>Entelegynae</taxon>
        <taxon>Araneoidea</taxon>
        <taxon>Araneidae</taxon>
        <taxon>Araneus</taxon>
    </lineage>
</organism>
<evidence type="ECO:0000313" key="1">
    <source>
        <dbReference type="EMBL" id="GBM38421.1"/>
    </source>
</evidence>
<evidence type="ECO:0000313" key="2">
    <source>
        <dbReference type="Proteomes" id="UP000499080"/>
    </source>
</evidence>